<dbReference type="HOGENOM" id="CLU_1092934_0_0_9"/>
<reference evidence="1 2" key="2">
    <citation type="journal article" date="2012" name="J. Bacteriol.">
        <title>Complete genome sequences of Desulfosporosinus orientis DSM765T, Desulfosporosinus youngiae DSM17734T, Desulfosporosinus meridiei DSM13257T, and Desulfosporosinus acidiphilus DSM22704T.</title>
        <authorList>
            <person name="Pester M."/>
            <person name="Brambilla E."/>
            <person name="Alazard D."/>
            <person name="Rattei T."/>
            <person name="Weinmaier T."/>
            <person name="Han J."/>
            <person name="Lucas S."/>
            <person name="Lapidus A."/>
            <person name="Cheng J.F."/>
            <person name="Goodwin L."/>
            <person name="Pitluck S."/>
            <person name="Peters L."/>
            <person name="Ovchinnikova G."/>
            <person name="Teshima H."/>
            <person name="Detter J.C."/>
            <person name="Han C.S."/>
            <person name="Tapia R."/>
            <person name="Land M.L."/>
            <person name="Hauser L."/>
            <person name="Kyrpides N.C."/>
            <person name="Ivanova N.N."/>
            <person name="Pagani I."/>
            <person name="Huntmann M."/>
            <person name="Wei C.L."/>
            <person name="Davenport K.W."/>
            <person name="Daligault H."/>
            <person name="Chain P.S."/>
            <person name="Chen A."/>
            <person name="Mavromatis K."/>
            <person name="Markowitz V."/>
            <person name="Szeto E."/>
            <person name="Mikhailova N."/>
            <person name="Pati A."/>
            <person name="Wagner M."/>
            <person name="Woyke T."/>
            <person name="Ollivier B."/>
            <person name="Klenk H.P."/>
            <person name="Spring S."/>
            <person name="Loy A."/>
        </authorList>
    </citation>
    <scope>NUCLEOTIDE SEQUENCE [LARGE SCALE GENOMIC DNA]</scope>
    <source>
        <strain evidence="2">ATCC 19365 / DSM 765 / NCIMB 8382 / VKM B-1628</strain>
    </source>
</reference>
<dbReference type="EMBL" id="CP003108">
    <property type="protein sequence ID" value="AET68017.1"/>
    <property type="molecule type" value="Genomic_DNA"/>
</dbReference>
<dbReference type="KEGG" id="dor:Desor_2446"/>
<organism evidence="1 2">
    <name type="scientific">Desulfosporosinus orientis (strain ATCC 19365 / DSM 765 / NCIMB 8382 / VKM B-1628 / Singapore I)</name>
    <name type="common">Desulfotomaculum orientis</name>
    <dbReference type="NCBI Taxonomy" id="768706"/>
    <lineage>
        <taxon>Bacteria</taxon>
        <taxon>Bacillati</taxon>
        <taxon>Bacillota</taxon>
        <taxon>Clostridia</taxon>
        <taxon>Eubacteriales</taxon>
        <taxon>Desulfitobacteriaceae</taxon>
        <taxon>Desulfosporosinus</taxon>
    </lineage>
</organism>
<dbReference type="RefSeq" id="WP_014184825.1">
    <property type="nucleotide sequence ID" value="NC_016584.1"/>
</dbReference>
<reference evidence="2" key="1">
    <citation type="submission" date="2011-11" db="EMBL/GenBank/DDBJ databases">
        <title>Complete sequence of Desulfosporosinus orientis DSM 765.</title>
        <authorList>
            <person name="Lucas S."/>
            <person name="Han J."/>
            <person name="Lapidus A."/>
            <person name="Cheng J.-F."/>
            <person name="Goodwin L."/>
            <person name="Pitluck S."/>
            <person name="Peters L."/>
            <person name="Ovchinnikova G."/>
            <person name="Teshima H."/>
            <person name="Detter J.C."/>
            <person name="Han C."/>
            <person name="Tapia R."/>
            <person name="Land M."/>
            <person name="Hauser L."/>
            <person name="Kyrpides N."/>
            <person name="Ivanova N."/>
            <person name="Pagani I."/>
            <person name="Pester M."/>
            <person name="Spring S."/>
            <person name="Ollivier B."/>
            <person name="Rattei T."/>
            <person name="Klenk H.-P."/>
            <person name="Wagner M."/>
            <person name="Loy A."/>
            <person name="Woyke T."/>
        </authorList>
    </citation>
    <scope>NUCLEOTIDE SEQUENCE [LARGE SCALE GENOMIC DNA]</scope>
    <source>
        <strain evidence="2">ATCC 19365 / DSM 765 / NCIMB 8382 / VKM B-1628</strain>
    </source>
</reference>
<proteinExistence type="predicted"/>
<evidence type="ECO:0000313" key="1">
    <source>
        <dbReference type="EMBL" id="AET68017.1"/>
    </source>
</evidence>
<accession>G7WFD1</accession>
<gene>
    <name evidence="1" type="ordered locus">Desor_2446</name>
</gene>
<protein>
    <submittedName>
        <fullName evidence="1">Uncharacterized protein</fullName>
    </submittedName>
</protein>
<keyword evidence="2" id="KW-1185">Reference proteome</keyword>
<dbReference type="AlphaFoldDB" id="G7WFD1"/>
<dbReference type="eggNOG" id="ENOG5032UI6">
    <property type="taxonomic scope" value="Bacteria"/>
</dbReference>
<dbReference type="PATRIC" id="fig|768706.3.peg.2459"/>
<dbReference type="Proteomes" id="UP000006346">
    <property type="component" value="Chromosome"/>
</dbReference>
<name>G7WFD1_DESOD</name>
<sequence length="254" mass="29202">MKQSMIRRYSLLFIILVLMSLYLHGSGLQQQINVEQNLTSQDWLKNAVNECKKNAPAYFPQYWNWLWWIKDTTNCYAYAFDLTRDPRNGTQFPTHLGLQPGLLSYQDFTLNSYDGTKESDKELVETITEDMSIIGYSFIEAKQGVKIPENAYMVALAVFPGDSYDNSDYHWYRLNPNGTWSDKLGFGSVTDVDESGNIITDPQLADRGCYTDFVGYFYVTKSKVSWSKMHNTNLMGYQFSGGKLGRADHLTRQN</sequence>
<evidence type="ECO:0000313" key="2">
    <source>
        <dbReference type="Proteomes" id="UP000006346"/>
    </source>
</evidence>
<dbReference type="OrthoDB" id="2633851at2"/>